<comment type="subcellular location">
    <subcellularLocation>
        <location evidence="5">Cytoplasm</location>
    </subcellularLocation>
    <subcellularLocation>
        <location evidence="5">Nucleus</location>
    </subcellularLocation>
</comment>
<evidence type="ECO:0000313" key="14">
    <source>
        <dbReference type="Proteomes" id="UP000290288"/>
    </source>
</evidence>
<dbReference type="Pfam" id="PF23797">
    <property type="entry name" value="Beta-prop_ELP1_2nd"/>
    <property type="match status" value="1"/>
</dbReference>
<protein>
    <recommendedName>
        <fullName evidence="5">Elongator complex protein 1</fullName>
    </recommendedName>
</protein>
<dbReference type="InterPro" id="IPR056165">
    <property type="entry name" value="Beta-prop_ELP1_2nd"/>
</dbReference>
<evidence type="ECO:0000259" key="10">
    <source>
        <dbReference type="Pfam" id="PF23878"/>
    </source>
</evidence>
<dbReference type="GO" id="GO:0002926">
    <property type="term" value="P:tRNA wobble base 5-methoxycarbonylmethyl-2-thiouridinylation"/>
    <property type="evidence" value="ECO:0007669"/>
    <property type="project" value="TreeGrafter"/>
</dbReference>
<evidence type="ECO:0000256" key="6">
    <source>
        <dbReference type="SAM" id="Coils"/>
    </source>
</evidence>
<dbReference type="Gene3D" id="1.25.40.470">
    <property type="match status" value="1"/>
</dbReference>
<dbReference type="Proteomes" id="UP000290288">
    <property type="component" value="Unassembled WGS sequence"/>
</dbReference>
<dbReference type="GO" id="GO:0005829">
    <property type="term" value="C:cytosol"/>
    <property type="evidence" value="ECO:0007669"/>
    <property type="project" value="TreeGrafter"/>
</dbReference>
<feature type="domain" description="ELP1 N-terminal second beta-propeller" evidence="9">
    <location>
        <begin position="454"/>
        <end position="749"/>
    </location>
</feature>
<dbReference type="PANTHER" id="PTHR12747:SF0">
    <property type="entry name" value="ELONGATOR COMPLEX PROTEIN 1"/>
    <property type="match status" value="1"/>
</dbReference>
<gene>
    <name evidence="13" type="ORF">EST38_g256</name>
</gene>
<dbReference type="InterPro" id="IPR006849">
    <property type="entry name" value="Elp1"/>
</dbReference>
<dbReference type="InterPro" id="IPR056167">
    <property type="entry name" value="A-sol_ELP1"/>
</dbReference>
<dbReference type="InterPro" id="IPR056164">
    <property type="entry name" value="Beta-prop_ELP1_1st"/>
</dbReference>
<feature type="domain" description="ELP1 TPR" evidence="10">
    <location>
        <begin position="958"/>
        <end position="1120"/>
    </location>
</feature>
<dbReference type="STRING" id="2316362.A0A4Q2DXW1"/>
<comment type="function">
    <text evidence="5">Component of the elongator complex which is required for multiple tRNA modifications, including mcm5U (5-methoxycarbonylmethyl uridine), mcm5s2U (5-methoxycarbonylmethyl-2-thiouridine), and ncm5U (5-carbamoylmethyl uridine). The elongator complex catalyzes formation of carboxymethyluridine in the wobble base at position 34 in tRNAs.</text>
</comment>
<feature type="domain" description="ELP1 first N-terminal beta-propeller" evidence="8">
    <location>
        <begin position="1"/>
        <end position="416"/>
    </location>
</feature>
<dbReference type="SUPFAM" id="SSF69322">
    <property type="entry name" value="Tricorn protease domain 2"/>
    <property type="match status" value="1"/>
</dbReference>
<evidence type="ECO:0000256" key="3">
    <source>
        <dbReference type="ARBA" id="ARBA00022490"/>
    </source>
</evidence>
<evidence type="ECO:0000256" key="1">
    <source>
        <dbReference type="ARBA" id="ARBA00005043"/>
    </source>
</evidence>
<evidence type="ECO:0000256" key="4">
    <source>
        <dbReference type="ARBA" id="ARBA00022694"/>
    </source>
</evidence>
<proteinExistence type="inferred from homology"/>
<dbReference type="Pfam" id="PF23936">
    <property type="entry name" value="HB_ELP1"/>
    <property type="match status" value="1"/>
</dbReference>
<feature type="domain" description="ELP1 three-helical bundle" evidence="12">
    <location>
        <begin position="1130"/>
        <end position="1300"/>
    </location>
</feature>
<evidence type="ECO:0000259" key="8">
    <source>
        <dbReference type="Pfam" id="PF04762"/>
    </source>
</evidence>
<evidence type="ECO:0000259" key="9">
    <source>
        <dbReference type="Pfam" id="PF23797"/>
    </source>
</evidence>
<dbReference type="GO" id="GO:0005634">
    <property type="term" value="C:nucleus"/>
    <property type="evidence" value="ECO:0007669"/>
    <property type="project" value="UniProtKB-SubCell"/>
</dbReference>
<dbReference type="OrthoDB" id="40048at2759"/>
<sequence>MRNLSLIATEYESLGHANSNLTATAFDLDENVLYAASERKNPDGEVEVELWKVPQRKKGDAGEGQVFPVMATMFTSIASSNEPDETSQIVSLRVIAEARRIAAIMRGGDVVVASLDEEDSAAEVEGTFETGILAASWSPDESLLVLVTGEHKLILMTSTFDVLSEGPVHQNEFGEDAPINVGWGSKQTQFHGSLGKTAAQAPTNVKVGSSPDDDSIPRVSWRGDGAYFVISTLAPVDNLGLRRRILRVYDRQAVLQSTSEAVGGLEHTLAWRPSGNLIAGTQRFGFEGGGSGREERHDVVFFERNGLRHGEFTLKPEHFKSTNKVEKSTKKWGYKVRDIVWSSDSNVLGLWVETDYGDIGISTLDDRELSLVNTPSVTALFLTYLAHVRYLKHEVVAPETVPGKPGRFTSMQWHPEATLQLILTTADSIIHRHYDWETFSSPSKPPQDSGLVAVLDASGILLTPFRTQNVPPPMSSHQLAVKTVSPEYASPYEAKNPVHVAFSADNDALACLWEDGLLQLWGLNTRLGPGPGKILNPLKIWEGRVPESKGALWRQASLRGDTSSRNIWSLAVLGRTPSSEKDVLEILHLEDGKVARAESSDLVAPNCRIVENTWPVLYQTRTGEVRKVQPESEQTEDGSALGSFPEFCLHTETSQGASGDRLFVGLAKSGRLYVFVPGQDTRILATNANSFTISSGFVVFTTTSHESKYVPIADLLSILLSTAENESPESKDVPDQWTVRKVERGSRIVVAVPSTMSLVLQMPRGNLETINPRPLVMEVVTKDLNEGNYRKAFFACRKHRIDLNVLVDHDQKQFLERAPQFVEQIHEIDHLNLFLTLISRGNQAPEIVTKICDAIRIELEKKDLKTYINTILTAHVVKNPPDYESGLAELLRLRETDQSLVEEAVKYIIFLVDAEKLFDIALGMYDFSLVLMIAQHAQKDPREYLPFLKELRSLEKYYQRFRIDDHLKRYESALKNLSLGGSQYFEEAVAYIERYSLYEAALSIWKGTDHYKTVMEIYGDWLYERRELPQAATAFLEAGNTQKAMVAFEKNLQWRELFDLAFLNNTSGEELQDMAYRVSEDLTSKKRYVEAGQVLLEYRKDVRGAVYALVQGNAFSEARRVANLHKHPELLEEIVRPASLDSRAQIAEDINEMREQLRKQRNRIRELRIRKVEEPDAFYGTEDVAMQNIDVMTDVSMPATAFTRYTVAPTSVSRSSKKSSRSKRKAERKVSSGRKGTVDEEEYLLKSLTKLVDRFAVTREEVRSLLPHLYQFDGEHRREGLGLQADVTGFETELKEAIEEVWTRTSDGGDSSTATAEDTWASRMAELERNRLINPLDKISKPDVIRGEKWRINLYEF</sequence>
<evidence type="ECO:0000313" key="13">
    <source>
        <dbReference type="EMBL" id="RXW25570.1"/>
    </source>
</evidence>
<keyword evidence="6" id="KW-0175">Coiled coil</keyword>
<keyword evidence="5" id="KW-0539">Nucleus</keyword>
<evidence type="ECO:0000256" key="7">
    <source>
        <dbReference type="SAM" id="MobiDB-lite"/>
    </source>
</evidence>
<dbReference type="InterPro" id="IPR056169">
    <property type="entry name" value="HB_ELP1"/>
</dbReference>
<comment type="pathway">
    <text evidence="1">tRNA modification; 5-methoxycarbonylmethyl-2-thiouridine-tRNA biosynthesis.</text>
</comment>
<dbReference type="EMBL" id="SDEE01000003">
    <property type="protein sequence ID" value="RXW25570.1"/>
    <property type="molecule type" value="Genomic_DNA"/>
</dbReference>
<evidence type="ECO:0000256" key="5">
    <source>
        <dbReference type="PIRNR" id="PIRNR017233"/>
    </source>
</evidence>
<keyword evidence="3 5" id="KW-0963">Cytoplasm</keyword>
<comment type="caution">
    <text evidence="13">The sequence shown here is derived from an EMBL/GenBank/DDBJ whole genome shotgun (WGS) entry which is preliminary data.</text>
</comment>
<comment type="similarity">
    <text evidence="2 5">Belongs to the ELP1/IKA1 family.</text>
</comment>
<keyword evidence="14" id="KW-1185">Reference proteome</keyword>
<dbReference type="Pfam" id="PF23878">
    <property type="entry name" value="TPR_ELP1"/>
    <property type="match status" value="1"/>
</dbReference>
<keyword evidence="4" id="KW-0819">tRNA processing</keyword>
<name>A0A4Q2DXW1_9AGAR</name>
<feature type="domain" description="ELP1 alpha-solenoid" evidence="11">
    <location>
        <begin position="846"/>
        <end position="951"/>
    </location>
</feature>
<evidence type="ECO:0000259" key="12">
    <source>
        <dbReference type="Pfam" id="PF23936"/>
    </source>
</evidence>
<feature type="region of interest" description="Disordered" evidence="7">
    <location>
        <begin position="1207"/>
        <end position="1233"/>
    </location>
</feature>
<accession>A0A4Q2DXW1</accession>
<dbReference type="PANTHER" id="PTHR12747">
    <property type="entry name" value="ELONGATOR COMPLEX PROTEIN 1"/>
    <property type="match status" value="1"/>
</dbReference>
<feature type="domain" description="ELP1 alpha-solenoid" evidence="11">
    <location>
        <begin position="773"/>
        <end position="838"/>
    </location>
</feature>
<feature type="coiled-coil region" evidence="6">
    <location>
        <begin position="1143"/>
        <end position="1170"/>
    </location>
</feature>
<organism evidence="13 14">
    <name type="scientific">Candolleomyces aberdarensis</name>
    <dbReference type="NCBI Taxonomy" id="2316362"/>
    <lineage>
        <taxon>Eukaryota</taxon>
        <taxon>Fungi</taxon>
        <taxon>Dikarya</taxon>
        <taxon>Basidiomycota</taxon>
        <taxon>Agaricomycotina</taxon>
        <taxon>Agaricomycetes</taxon>
        <taxon>Agaricomycetidae</taxon>
        <taxon>Agaricales</taxon>
        <taxon>Agaricineae</taxon>
        <taxon>Psathyrellaceae</taxon>
        <taxon>Candolleomyces</taxon>
    </lineage>
</organism>
<dbReference type="Pfam" id="PF04762">
    <property type="entry name" value="Beta-prop_ELP1_1st"/>
    <property type="match status" value="1"/>
</dbReference>
<dbReference type="InterPro" id="IPR056166">
    <property type="entry name" value="TPR_ELP1"/>
</dbReference>
<dbReference type="PIRSF" id="PIRSF017233">
    <property type="entry name" value="IKAP"/>
    <property type="match status" value="1"/>
</dbReference>
<evidence type="ECO:0000259" key="11">
    <source>
        <dbReference type="Pfam" id="PF23925"/>
    </source>
</evidence>
<feature type="compositionally biased region" description="Basic residues" evidence="7">
    <location>
        <begin position="1215"/>
        <end position="1227"/>
    </location>
</feature>
<dbReference type="UniPathway" id="UPA00988"/>
<dbReference type="GO" id="GO:0033588">
    <property type="term" value="C:elongator holoenzyme complex"/>
    <property type="evidence" value="ECO:0007669"/>
    <property type="project" value="InterPro"/>
</dbReference>
<dbReference type="Pfam" id="PF23925">
    <property type="entry name" value="A-sol_ELP1"/>
    <property type="match status" value="2"/>
</dbReference>
<evidence type="ECO:0000256" key="2">
    <source>
        <dbReference type="ARBA" id="ARBA00006086"/>
    </source>
</evidence>
<reference evidence="13 14" key="1">
    <citation type="submission" date="2019-01" db="EMBL/GenBank/DDBJ databases">
        <title>Draft genome sequence of Psathyrella aberdarensis IHI B618.</title>
        <authorList>
            <person name="Buettner E."/>
            <person name="Kellner H."/>
        </authorList>
    </citation>
    <scope>NUCLEOTIDE SEQUENCE [LARGE SCALE GENOMIC DNA]</scope>
    <source>
        <strain evidence="13 14">IHI B618</strain>
    </source>
</reference>
<dbReference type="GO" id="GO:0000049">
    <property type="term" value="F:tRNA binding"/>
    <property type="evidence" value="ECO:0007669"/>
    <property type="project" value="TreeGrafter"/>
</dbReference>